<dbReference type="Proteomes" id="UP000198518">
    <property type="component" value="Unassembled WGS sequence"/>
</dbReference>
<accession>A0A1I0PEU6</accession>
<feature type="domain" description="Halobacterial output" evidence="2">
    <location>
        <begin position="30"/>
        <end position="101"/>
    </location>
</feature>
<dbReference type="STRING" id="355548.SAMN04487945_1642"/>
<feature type="region of interest" description="Disordered" evidence="1">
    <location>
        <begin position="93"/>
        <end position="113"/>
    </location>
</feature>
<dbReference type="EMBL" id="FOJA01000001">
    <property type="protein sequence ID" value="SEW12968.1"/>
    <property type="molecule type" value="Genomic_DNA"/>
</dbReference>
<dbReference type="AlphaFoldDB" id="A0A1I0PEU6"/>
<sequence>MAPTRAGFEIGSETDPRQPATHRFEYDPADTPPCMAVVSALSAVADVEPTALPPIAETADADALNALVGRFDPADGAIEVSWRQSGFAVSVSSAGTVTVSPADSGPSESPADE</sequence>
<evidence type="ECO:0000313" key="4">
    <source>
        <dbReference type="Proteomes" id="UP000198518"/>
    </source>
</evidence>
<dbReference type="InterPro" id="IPR040624">
    <property type="entry name" value="HalOD1"/>
</dbReference>
<proteinExistence type="predicted"/>
<gene>
    <name evidence="3" type="ORF">SAMN04487945_1642</name>
</gene>
<dbReference type="RefSeq" id="WP_089668839.1">
    <property type="nucleotide sequence ID" value="NZ_FOJA01000001.1"/>
</dbReference>
<dbReference type="Pfam" id="PF18545">
    <property type="entry name" value="HalOD1"/>
    <property type="match status" value="1"/>
</dbReference>
<reference evidence="3 4" key="1">
    <citation type="submission" date="2016-10" db="EMBL/GenBank/DDBJ databases">
        <authorList>
            <person name="de Groot N.N."/>
        </authorList>
    </citation>
    <scope>NUCLEOTIDE SEQUENCE [LARGE SCALE GENOMIC DNA]</scope>
    <source>
        <strain evidence="3 4">CGMCC 1.5337</strain>
    </source>
</reference>
<name>A0A1I0PEU6_9EURY</name>
<evidence type="ECO:0000256" key="1">
    <source>
        <dbReference type="SAM" id="MobiDB-lite"/>
    </source>
</evidence>
<protein>
    <recommendedName>
        <fullName evidence="2">Halobacterial output domain-containing protein</fullName>
    </recommendedName>
</protein>
<organism evidence="3 4">
    <name type="scientific">Halobacterium jilantaiense</name>
    <dbReference type="NCBI Taxonomy" id="355548"/>
    <lineage>
        <taxon>Archaea</taxon>
        <taxon>Methanobacteriati</taxon>
        <taxon>Methanobacteriota</taxon>
        <taxon>Stenosarchaea group</taxon>
        <taxon>Halobacteria</taxon>
        <taxon>Halobacteriales</taxon>
        <taxon>Halobacteriaceae</taxon>
        <taxon>Halobacterium</taxon>
    </lineage>
</organism>
<feature type="region of interest" description="Disordered" evidence="1">
    <location>
        <begin position="1"/>
        <end position="29"/>
    </location>
</feature>
<keyword evidence="4" id="KW-1185">Reference proteome</keyword>
<evidence type="ECO:0000313" key="3">
    <source>
        <dbReference type="EMBL" id="SEW12968.1"/>
    </source>
</evidence>
<evidence type="ECO:0000259" key="2">
    <source>
        <dbReference type="Pfam" id="PF18545"/>
    </source>
</evidence>